<dbReference type="SUPFAM" id="SSF52218">
    <property type="entry name" value="Flavoproteins"/>
    <property type="match status" value="1"/>
</dbReference>
<evidence type="ECO:0000256" key="13">
    <source>
        <dbReference type="ARBA" id="ARBA00023221"/>
    </source>
</evidence>
<dbReference type="HAMAP" id="MF_03212">
    <property type="entry name" value="NCPR"/>
    <property type="match status" value="1"/>
</dbReference>
<evidence type="ECO:0000256" key="15">
    <source>
        <dbReference type="PIRNR" id="PIRNR000208"/>
    </source>
</evidence>
<keyword evidence="10 14" id="KW-0756">Sterol biosynthesis</keyword>
<dbReference type="PANTHER" id="PTHR19384:SF17">
    <property type="entry name" value="NADPH--CYTOCHROME P450 REDUCTASE"/>
    <property type="match status" value="1"/>
</dbReference>
<feature type="binding site" evidence="14">
    <location>
        <position position="546"/>
    </location>
    <ligand>
        <name>NADP(+)</name>
        <dbReference type="ChEBI" id="CHEBI:58349"/>
    </ligand>
</feature>
<keyword evidence="2 14" id="KW-0288">FMN</keyword>
<protein>
    <recommendedName>
        <fullName evidence="14 15">NADPH--cytochrome P450 reductase</fullName>
        <shortName evidence="14">CPR</shortName>
        <shortName evidence="14">P450R</shortName>
        <ecNumber evidence="14 15">1.6.2.4</ecNumber>
    </recommendedName>
</protein>
<dbReference type="SUPFAM" id="SSF63380">
    <property type="entry name" value="Riboflavin synthase domain-like"/>
    <property type="match status" value="1"/>
</dbReference>
<keyword evidence="12 14" id="KW-1207">Sterol metabolism</keyword>
<feature type="binding site" evidence="14">
    <location>
        <begin position="67"/>
        <end position="72"/>
    </location>
    <ligand>
        <name>FMN</name>
        <dbReference type="ChEBI" id="CHEBI:58210"/>
    </ligand>
</feature>
<comment type="function">
    <text evidence="14">This enzyme is required for electron transfer from NADP to cytochrome P450 in microsomes. It can also provide electron transfer to heme oxygenase and cytochrome B5. Involved in ergosterol biosynthesis.</text>
</comment>
<dbReference type="Pfam" id="PF00175">
    <property type="entry name" value="NAD_binding_1"/>
    <property type="match status" value="1"/>
</dbReference>
<dbReference type="InterPro" id="IPR023173">
    <property type="entry name" value="NADPH_Cyt_P450_Rdtase_alpha"/>
</dbReference>
<dbReference type="InterPro" id="IPR003097">
    <property type="entry name" value="CysJ-like_FAD-binding"/>
</dbReference>
<keyword evidence="14" id="KW-1000">Mitochondrion outer membrane</keyword>
<keyword evidence="19" id="KW-1185">Reference proteome</keyword>
<feature type="binding site" evidence="14">
    <location>
        <begin position="443"/>
        <end position="446"/>
    </location>
    <ligand>
        <name>FAD</name>
        <dbReference type="ChEBI" id="CHEBI:57692"/>
    </ligand>
</feature>
<evidence type="ECO:0000256" key="1">
    <source>
        <dbReference type="ARBA" id="ARBA00022630"/>
    </source>
</evidence>
<dbReference type="PROSITE" id="PS50902">
    <property type="entry name" value="FLAVODOXIN_LIKE"/>
    <property type="match status" value="1"/>
</dbReference>
<dbReference type="InterPro" id="IPR017927">
    <property type="entry name" value="FAD-bd_FR_type"/>
</dbReference>
<evidence type="ECO:0000256" key="10">
    <source>
        <dbReference type="ARBA" id="ARBA00023011"/>
    </source>
</evidence>
<feature type="binding site" evidence="14">
    <location>
        <position position="290"/>
    </location>
    <ligand>
        <name>NADP(+)</name>
        <dbReference type="ChEBI" id="CHEBI:58349"/>
    </ligand>
</feature>
<keyword evidence="14" id="KW-0444">Lipid biosynthesis</keyword>
<dbReference type="InterPro" id="IPR029039">
    <property type="entry name" value="Flavoprotein-like_sf"/>
</dbReference>
<dbReference type="GO" id="GO:0005741">
    <property type="term" value="C:mitochondrial outer membrane"/>
    <property type="evidence" value="ECO:0007669"/>
    <property type="project" value="UniProtKB-SubCell"/>
</dbReference>
<keyword evidence="8" id="KW-1133">Transmembrane helix</keyword>
<feature type="binding site" evidence="14">
    <location>
        <begin position="611"/>
        <end position="612"/>
    </location>
    <ligand>
        <name>NADP(+)</name>
        <dbReference type="ChEBI" id="CHEBI:58349"/>
    </ligand>
</feature>
<keyword evidence="9 14" id="KW-0560">Oxidoreductase</keyword>
<dbReference type="GO" id="GO:0005789">
    <property type="term" value="C:endoplasmic reticulum membrane"/>
    <property type="evidence" value="ECO:0007669"/>
    <property type="project" value="UniProtKB-SubCell"/>
</dbReference>
<evidence type="ECO:0000256" key="8">
    <source>
        <dbReference type="ARBA" id="ARBA00022989"/>
    </source>
</evidence>
<feature type="binding site" evidence="14">
    <location>
        <position position="191"/>
    </location>
    <ligand>
        <name>FMN</name>
        <dbReference type="ChEBI" id="CHEBI:58210"/>
    </ligand>
</feature>
<keyword evidence="11 14" id="KW-0472">Membrane</keyword>
<reference evidence="18 19" key="1">
    <citation type="submission" date="2020-11" db="EMBL/GenBank/DDBJ databases">
        <title>Kefir isolates.</title>
        <authorList>
            <person name="Marcisauskas S."/>
            <person name="Kim Y."/>
            <person name="Blasche S."/>
        </authorList>
    </citation>
    <scope>NUCLEOTIDE SEQUENCE [LARGE SCALE GENOMIC DNA]</scope>
    <source>
        <strain evidence="18 19">OG2</strain>
    </source>
</reference>
<comment type="similarity">
    <text evidence="14">Belongs to the NADPH--cytochrome P450 reductase family.</text>
</comment>
<comment type="cofactor">
    <cofactor evidence="14">
        <name>FAD</name>
        <dbReference type="ChEBI" id="CHEBI:57692"/>
    </cofactor>
    <text evidence="14">Binds 1 FAD per monomer.</text>
</comment>
<dbReference type="GO" id="GO:0010181">
    <property type="term" value="F:FMN binding"/>
    <property type="evidence" value="ECO:0007669"/>
    <property type="project" value="UniProtKB-UniRule"/>
</dbReference>
<dbReference type="OrthoDB" id="1856718at2759"/>
<comment type="caution">
    <text evidence="14">Lacks conserved residue(s) required for the propagation of feature annotation.</text>
</comment>
<evidence type="ECO:0000256" key="12">
    <source>
        <dbReference type="ARBA" id="ARBA00023166"/>
    </source>
</evidence>
<keyword evidence="6 14" id="KW-0521">NADP</keyword>
<keyword evidence="13 14" id="KW-0753">Steroid metabolism</keyword>
<feature type="binding site" evidence="14">
    <location>
        <position position="653"/>
    </location>
    <ligand>
        <name>NADP(+)</name>
        <dbReference type="ChEBI" id="CHEBI:58349"/>
    </ligand>
</feature>
<keyword evidence="4 14" id="KW-0256">Endoplasmic reticulum</keyword>
<evidence type="ECO:0000313" key="18">
    <source>
        <dbReference type="EMBL" id="KAG0663268.1"/>
    </source>
</evidence>
<dbReference type="Gene3D" id="2.40.30.10">
    <property type="entry name" value="Translation factors"/>
    <property type="match status" value="2"/>
</dbReference>
<evidence type="ECO:0000259" key="17">
    <source>
        <dbReference type="PROSITE" id="PS51384"/>
    </source>
</evidence>
<evidence type="ECO:0000256" key="14">
    <source>
        <dbReference type="HAMAP-Rule" id="MF_03212"/>
    </source>
</evidence>
<dbReference type="InterPro" id="IPR008254">
    <property type="entry name" value="Flavodoxin/NO_synth"/>
</dbReference>
<feature type="binding site" evidence="14">
    <location>
        <position position="691"/>
    </location>
    <ligand>
        <name>FAD</name>
        <dbReference type="ChEBI" id="CHEBI:57692"/>
    </ligand>
</feature>
<organism evidence="18 19">
    <name type="scientific">Maudiozyma exigua</name>
    <name type="common">Yeast</name>
    <name type="synonym">Kazachstania exigua</name>
    <dbReference type="NCBI Taxonomy" id="34358"/>
    <lineage>
        <taxon>Eukaryota</taxon>
        <taxon>Fungi</taxon>
        <taxon>Dikarya</taxon>
        <taxon>Ascomycota</taxon>
        <taxon>Saccharomycotina</taxon>
        <taxon>Saccharomycetes</taxon>
        <taxon>Saccharomycetales</taxon>
        <taxon>Saccharomycetaceae</taxon>
        <taxon>Maudiozyma</taxon>
    </lineage>
</organism>
<dbReference type="Proteomes" id="UP000750334">
    <property type="component" value="Unassembled WGS sequence"/>
</dbReference>
<feature type="domain" description="Flavodoxin-like" evidence="16">
    <location>
        <begin position="61"/>
        <end position="208"/>
    </location>
</feature>
<dbReference type="FunFam" id="3.40.50.80:FF:000001">
    <property type="entry name" value="NADPH--cytochrome P450 reductase 1"/>
    <property type="match status" value="1"/>
</dbReference>
<dbReference type="GO" id="GO:0003958">
    <property type="term" value="F:NADPH-hemoprotein reductase activity"/>
    <property type="evidence" value="ECO:0007669"/>
    <property type="project" value="UniProtKB-UniRule"/>
</dbReference>
<dbReference type="Gene3D" id="1.20.990.10">
    <property type="entry name" value="NADPH-cytochrome p450 Reductase, Chain A, domain 3"/>
    <property type="match status" value="1"/>
</dbReference>
<keyword evidence="14" id="KW-0443">Lipid metabolism</keyword>
<dbReference type="FunFam" id="3.40.50.360:FF:000036">
    <property type="entry name" value="NADPH--cytochrome P450 reductase"/>
    <property type="match status" value="1"/>
</dbReference>
<comment type="similarity">
    <text evidence="14 15">In the C-terminal section; belongs to the flavoprotein pyridine nucleotide cytochrome reductase family.</text>
</comment>
<evidence type="ECO:0000256" key="3">
    <source>
        <dbReference type="ARBA" id="ARBA00022692"/>
    </source>
</evidence>
<dbReference type="GO" id="GO:0005886">
    <property type="term" value="C:plasma membrane"/>
    <property type="evidence" value="ECO:0007669"/>
    <property type="project" value="UniProtKB-SubCell"/>
</dbReference>
<dbReference type="InterPro" id="IPR001094">
    <property type="entry name" value="Flavdoxin-like"/>
</dbReference>
<evidence type="ECO:0000256" key="5">
    <source>
        <dbReference type="ARBA" id="ARBA00022827"/>
    </source>
</evidence>
<evidence type="ECO:0000256" key="6">
    <source>
        <dbReference type="ARBA" id="ARBA00022857"/>
    </source>
</evidence>
<evidence type="ECO:0000313" key="19">
    <source>
        <dbReference type="Proteomes" id="UP000750334"/>
    </source>
</evidence>
<evidence type="ECO:0000259" key="16">
    <source>
        <dbReference type="PROSITE" id="PS50902"/>
    </source>
</evidence>
<dbReference type="GO" id="GO:0006696">
    <property type="term" value="P:ergosterol biosynthetic process"/>
    <property type="evidence" value="ECO:0007669"/>
    <property type="project" value="UniProtKB-UniRule"/>
</dbReference>
<keyword evidence="5 14" id="KW-0274">FAD</keyword>
<name>A0A9P7B814_MAUEX</name>
<feature type="binding site" evidence="14">
    <location>
        <begin position="617"/>
        <end position="621"/>
    </location>
    <ligand>
        <name>NADP(+)</name>
        <dbReference type="ChEBI" id="CHEBI:58349"/>
    </ligand>
</feature>
<dbReference type="GO" id="GO:0050660">
    <property type="term" value="F:flavin adenine dinucleotide binding"/>
    <property type="evidence" value="ECO:0007669"/>
    <property type="project" value="UniProtKB-UniRule"/>
</dbReference>
<keyword evidence="7 14" id="KW-0752">Steroid biosynthesis</keyword>
<dbReference type="InterPro" id="IPR023208">
    <property type="entry name" value="P450R"/>
</dbReference>
<keyword evidence="14" id="KW-1003">Cell membrane</keyword>
<dbReference type="EMBL" id="PUHR01000133">
    <property type="protein sequence ID" value="KAG0663268.1"/>
    <property type="molecule type" value="Genomic_DNA"/>
</dbReference>
<keyword evidence="1 14" id="KW-0285">Flavoprotein</keyword>
<comment type="similarity">
    <text evidence="14">In the N-terminal section; belongs to the flavodoxin family.</text>
</comment>
<dbReference type="InterPro" id="IPR001709">
    <property type="entry name" value="Flavoprot_Pyr_Nucl_cyt_Rdtase"/>
</dbReference>
<dbReference type="PROSITE" id="PS51384">
    <property type="entry name" value="FAD_FR"/>
    <property type="match status" value="1"/>
</dbReference>
<dbReference type="InterPro" id="IPR039261">
    <property type="entry name" value="FNR_nucleotide-bd"/>
</dbReference>
<feature type="binding site" evidence="14">
    <location>
        <begin position="461"/>
        <end position="463"/>
    </location>
    <ligand>
        <name>FAD</name>
        <dbReference type="ChEBI" id="CHEBI:57692"/>
    </ligand>
</feature>
<dbReference type="PRINTS" id="PR00371">
    <property type="entry name" value="FPNCR"/>
</dbReference>
<dbReference type="Gene3D" id="3.40.50.80">
    <property type="entry name" value="Nucleotide-binding domain of ferredoxin-NADP reductase (FNR) module"/>
    <property type="match status" value="1"/>
</dbReference>
<dbReference type="Gene3D" id="3.40.50.360">
    <property type="match status" value="1"/>
</dbReference>
<dbReference type="Pfam" id="PF00667">
    <property type="entry name" value="FAD_binding_1"/>
    <property type="match status" value="1"/>
</dbReference>
<dbReference type="GO" id="GO:0005829">
    <property type="term" value="C:cytosol"/>
    <property type="evidence" value="ECO:0007669"/>
    <property type="project" value="TreeGrafter"/>
</dbReference>
<dbReference type="SUPFAM" id="SSF52343">
    <property type="entry name" value="Ferredoxin reductase-like, C-terminal NADP-linked domain"/>
    <property type="match status" value="1"/>
</dbReference>
<accession>A0A9P7B814</accession>
<feature type="domain" description="FAD-binding FR-type" evidence="17">
    <location>
        <begin position="271"/>
        <end position="518"/>
    </location>
</feature>
<dbReference type="InterPro" id="IPR001433">
    <property type="entry name" value="OxRdtase_FAD/NAD-bd"/>
</dbReference>
<keyword evidence="3" id="KW-0812">Transmembrane</keyword>
<dbReference type="EC" id="1.6.2.4" evidence="14 15"/>
<evidence type="ECO:0000256" key="7">
    <source>
        <dbReference type="ARBA" id="ARBA00022955"/>
    </source>
</evidence>
<evidence type="ECO:0000256" key="11">
    <source>
        <dbReference type="ARBA" id="ARBA00023136"/>
    </source>
</evidence>
<evidence type="ECO:0000256" key="9">
    <source>
        <dbReference type="ARBA" id="ARBA00023002"/>
    </source>
</evidence>
<sequence length="691" mass="78144">MNSTDIISVIVLVGLFWIYRHLESIKQFINEQFYDDDPALGVNSSGCRDIAQVLRENDKNYLVLFGSQTGTAEDYAKKFGKELTARFQLRVMVADLENYDFESLNELPDNMPVTFVISTYGEGDFPDGSVNFEQFLNELEEGDDSLGNLRFSIFGLGNTTYEFFDGAARKALDKLQNAGANLIGKLGEGDDGAGTTDEDYMTWKEETIDLLQKELGLHEDENKEYQPSFIFTQMNEITDKTSLGEPSKQYLPSETLQYDVDGKQRGPFDLNQPFVAPIVESHELFQSPERNCIHTEFDISGSEITYETGDHLAIWPSNSNETVAQFLKVFQLNPDEIFDLKAKDTTMKLPFLSPTTIGAVVRYYLEITGPISRQSLGLLVNYAPVTIKEHVTRLSKDKELFAAELLKPKYNLADALLKLNQGEPWKNVPWLLLIEMLPKLLPRYYSISSSSLSEPQTIHATSIVENTANEITGINTTGVTTNLLRNISLSRTNDKFSEIEAMPVHYDLNGPRNLFADSRLPIHVRHSTFRLPKSSNVPIIMIGPGTGVAPFRGFIRERCAQVNKENVDVKTLGKMILFYGSRDNNDYLYKDEWIEYGKILEDKFEIDVALSRVQEQKIYVQHRIMDRKSEITDLLNKGAHIYVCGDAGRMAKDVQGSIVQILSESKSITETEAQEIVKAMKVAGKYQEDIW</sequence>
<gene>
    <name evidence="18" type="primary">NCP1_1</name>
    <name evidence="14" type="synonym">NCP1</name>
    <name evidence="18" type="ORF">C6P45_000873</name>
</gene>
<dbReference type="InterPro" id="IPR017938">
    <property type="entry name" value="Riboflavin_synthase-like_b-brl"/>
</dbReference>
<proteinExistence type="inferred from homology"/>
<dbReference type="AlphaFoldDB" id="A0A9P7B814"/>
<feature type="binding site" evidence="14">
    <location>
        <begin position="478"/>
        <end position="481"/>
    </location>
    <ligand>
        <name>FAD</name>
        <dbReference type="ChEBI" id="CHEBI:57692"/>
    </ligand>
</feature>
<comment type="caution">
    <text evidence="18">The sequence shown here is derived from an EMBL/GenBank/DDBJ whole genome shotgun (WGS) entry which is preliminary data.</text>
</comment>
<feature type="binding site" evidence="14">
    <location>
        <begin position="118"/>
        <end position="121"/>
    </location>
    <ligand>
        <name>FMN</name>
        <dbReference type="ChEBI" id="CHEBI:58210"/>
    </ligand>
</feature>
<dbReference type="Pfam" id="PF00258">
    <property type="entry name" value="Flavodoxin_1"/>
    <property type="match status" value="1"/>
</dbReference>
<dbReference type="PRINTS" id="PR00369">
    <property type="entry name" value="FLAVODOXIN"/>
</dbReference>
<dbReference type="PIRSF" id="PIRSF000208">
    <property type="entry name" value="P450R"/>
    <property type="match status" value="1"/>
</dbReference>
<comment type="catalytic activity">
    <reaction evidence="14 15">
        <text>2 oxidized [cytochrome P450] + NADPH = 2 reduced [cytochrome P450] + NADP(+) + H(+)</text>
        <dbReference type="Rhea" id="RHEA:24040"/>
        <dbReference type="Rhea" id="RHEA-COMP:14627"/>
        <dbReference type="Rhea" id="RHEA-COMP:14628"/>
        <dbReference type="ChEBI" id="CHEBI:15378"/>
        <dbReference type="ChEBI" id="CHEBI:55376"/>
        <dbReference type="ChEBI" id="CHEBI:57783"/>
        <dbReference type="ChEBI" id="CHEBI:58349"/>
        <dbReference type="ChEBI" id="CHEBI:60344"/>
        <dbReference type="EC" id="1.6.2.4"/>
    </reaction>
</comment>
<comment type="cofactor">
    <cofactor evidence="14">
        <name>FMN</name>
        <dbReference type="ChEBI" id="CHEBI:58210"/>
    </cofactor>
    <text evidence="14">Binds 1 FMN per monomer.</text>
</comment>
<dbReference type="GO" id="GO:0050661">
    <property type="term" value="F:NADP binding"/>
    <property type="evidence" value="ECO:0007669"/>
    <property type="project" value="UniProtKB-UniRule"/>
</dbReference>
<evidence type="ECO:0000256" key="2">
    <source>
        <dbReference type="ARBA" id="ARBA00022643"/>
    </source>
</evidence>
<keyword evidence="14" id="KW-0496">Mitochondrion</keyword>
<comment type="subcellular location">
    <subcellularLocation>
        <location evidence="14">Endoplasmic reticulum membrane</location>
        <topology evidence="14">Single-pass membrane protein</topology>
        <orientation evidence="14">Cytoplasmic side</orientation>
    </subcellularLocation>
    <subcellularLocation>
        <location evidence="14">Mitochondrion outer membrane</location>
        <topology evidence="14">Single-pass membrane protein</topology>
        <orientation evidence="14">Cytoplasmic side</orientation>
    </subcellularLocation>
    <subcellularLocation>
        <location evidence="14">Cell membrane</location>
        <topology evidence="14">Single-pass membrane protein</topology>
        <orientation evidence="14">Cytoplasmic side</orientation>
    </subcellularLocation>
</comment>
<evidence type="ECO:0000256" key="4">
    <source>
        <dbReference type="ARBA" id="ARBA00022824"/>
    </source>
</evidence>
<dbReference type="PANTHER" id="PTHR19384">
    <property type="entry name" value="NITRIC OXIDE SYNTHASE-RELATED"/>
    <property type="match status" value="1"/>
</dbReference>